<dbReference type="OMA" id="AFKLMRF"/>
<reference evidence="1 2" key="1">
    <citation type="submission" date="2013-11" db="EMBL/GenBank/DDBJ databases">
        <title>Genome sequencing of Stegodyphus mimosarum.</title>
        <authorList>
            <person name="Bechsgaard J."/>
        </authorList>
    </citation>
    <scope>NUCLEOTIDE SEQUENCE [LARGE SCALE GENOMIC DNA]</scope>
</reference>
<gene>
    <name evidence="1" type="ORF">X975_26977</name>
</gene>
<organism evidence="1 2">
    <name type="scientific">Stegodyphus mimosarum</name>
    <name type="common">African social velvet spider</name>
    <dbReference type="NCBI Taxonomy" id="407821"/>
    <lineage>
        <taxon>Eukaryota</taxon>
        <taxon>Metazoa</taxon>
        <taxon>Ecdysozoa</taxon>
        <taxon>Arthropoda</taxon>
        <taxon>Chelicerata</taxon>
        <taxon>Arachnida</taxon>
        <taxon>Araneae</taxon>
        <taxon>Araneomorphae</taxon>
        <taxon>Entelegynae</taxon>
        <taxon>Eresoidea</taxon>
        <taxon>Eresidae</taxon>
        <taxon>Stegodyphus</taxon>
    </lineage>
</organism>
<sequence length="234" mass="26738">MTICRFLPLQDVDELRQIQLFTSHVLSSKAESCIIIGGQSFLRTSLLFQAALSYASDSDQVIFICPSPLMQKPLHVSGMIEPTPLVLECIKMVYITDPAGLLKYLCEFHKTQLLPVAIIIDDLQHYISHHSQDQSKEAALVKLFAMLEDTTGYISEKRGQPCHRIVSLNQDVCQKNIIKRFFGDLWHMDMNENKGHLFLTDDRVPAFRVELQTEGDKQIIMNKMYRLPVIQDGE</sequence>
<evidence type="ECO:0000313" key="1">
    <source>
        <dbReference type="EMBL" id="KFM79891.1"/>
    </source>
</evidence>
<dbReference type="GO" id="GO:0097196">
    <property type="term" value="C:Shu complex"/>
    <property type="evidence" value="ECO:0007669"/>
    <property type="project" value="TreeGrafter"/>
</dbReference>
<accession>A0A087URA2</accession>
<proteinExistence type="predicted"/>
<name>A0A087URA2_STEMI</name>
<dbReference type="OrthoDB" id="67296at2759"/>
<dbReference type="PANTHER" id="PTHR28653">
    <property type="match status" value="1"/>
</dbReference>
<feature type="non-terminal residue" evidence="1">
    <location>
        <position position="234"/>
    </location>
</feature>
<dbReference type="GO" id="GO:0000724">
    <property type="term" value="P:double-strand break repair via homologous recombination"/>
    <property type="evidence" value="ECO:0007669"/>
    <property type="project" value="TreeGrafter"/>
</dbReference>
<evidence type="ECO:0000313" key="2">
    <source>
        <dbReference type="Proteomes" id="UP000054359"/>
    </source>
</evidence>
<protein>
    <submittedName>
        <fullName evidence="1">Uncharacterized protein</fullName>
    </submittedName>
</protein>
<dbReference type="EMBL" id="KK121163">
    <property type="protein sequence ID" value="KFM79891.1"/>
    <property type="molecule type" value="Genomic_DNA"/>
</dbReference>
<dbReference type="PANTHER" id="PTHR28653:SF1">
    <property type="entry name" value="ATPASE SWSAP1"/>
    <property type="match status" value="1"/>
</dbReference>
<keyword evidence="2" id="KW-1185">Reference proteome</keyword>
<dbReference type="GO" id="GO:0003697">
    <property type="term" value="F:single-stranded DNA binding"/>
    <property type="evidence" value="ECO:0007669"/>
    <property type="project" value="TreeGrafter"/>
</dbReference>
<dbReference type="Proteomes" id="UP000054359">
    <property type="component" value="Unassembled WGS sequence"/>
</dbReference>
<dbReference type="AlphaFoldDB" id="A0A087URA2"/>